<feature type="domain" description="Beta-lactamase-related" evidence="1">
    <location>
        <begin position="16"/>
        <end position="196"/>
    </location>
</feature>
<keyword evidence="3" id="KW-1185">Reference proteome</keyword>
<proteinExistence type="predicted"/>
<dbReference type="Proteomes" id="UP001501423">
    <property type="component" value="Unassembled WGS sequence"/>
</dbReference>
<dbReference type="PANTHER" id="PTHR46825">
    <property type="entry name" value="D-ALANYL-D-ALANINE-CARBOXYPEPTIDASE/ENDOPEPTIDASE AMPH"/>
    <property type="match status" value="1"/>
</dbReference>
<sequence length="219" mass="23659">MSRYLPGRRAGRHPGGYSNTNYLLLGQLLKKVTGLQAERCLARDVIGPVSLGETELAVGAHIEGPHSRLYEAWFRMIDPPRDHSVHDMSWVGPSASLISTVADLNRFYALLLAGEIVTPSSLAEMQRTVPVVSPEGRTIDYGLGLHPLQPLSPGQDPYWGHGGTVQGGGTPAMARADDGRQWCAAVNLQRWNELDTSGRPQPHAIDAALAAFHRLAANG</sequence>
<dbReference type="PANTHER" id="PTHR46825:SF7">
    <property type="entry name" value="D-ALANYL-D-ALANINE CARBOXYPEPTIDASE"/>
    <property type="match status" value="1"/>
</dbReference>
<dbReference type="Gene3D" id="3.40.710.10">
    <property type="entry name" value="DD-peptidase/beta-lactamase superfamily"/>
    <property type="match status" value="1"/>
</dbReference>
<organism evidence="2 3">
    <name type="scientific">Streptomyces erythrogriseus</name>
    <dbReference type="NCBI Taxonomy" id="284027"/>
    <lineage>
        <taxon>Bacteria</taxon>
        <taxon>Bacillati</taxon>
        <taxon>Actinomycetota</taxon>
        <taxon>Actinomycetes</taxon>
        <taxon>Kitasatosporales</taxon>
        <taxon>Streptomycetaceae</taxon>
        <taxon>Streptomyces</taxon>
        <taxon>Streptomyces griseoincarnatus group</taxon>
    </lineage>
</organism>
<name>A0ABN3WGB9_9ACTN</name>
<reference evidence="2 3" key="1">
    <citation type="journal article" date="2019" name="Int. J. Syst. Evol. Microbiol.">
        <title>The Global Catalogue of Microorganisms (GCM) 10K type strain sequencing project: providing services to taxonomists for standard genome sequencing and annotation.</title>
        <authorList>
            <consortium name="The Broad Institute Genomics Platform"/>
            <consortium name="The Broad Institute Genome Sequencing Center for Infectious Disease"/>
            <person name="Wu L."/>
            <person name="Ma J."/>
        </authorList>
    </citation>
    <scope>NUCLEOTIDE SEQUENCE [LARGE SCALE GENOMIC DNA]</scope>
    <source>
        <strain evidence="2 3">JCM 9650</strain>
    </source>
</reference>
<dbReference type="SUPFAM" id="SSF56601">
    <property type="entry name" value="beta-lactamase/transpeptidase-like"/>
    <property type="match status" value="1"/>
</dbReference>
<dbReference type="EMBL" id="BAAAVA010000006">
    <property type="protein sequence ID" value="GAA2912524.1"/>
    <property type="molecule type" value="Genomic_DNA"/>
</dbReference>
<accession>A0ABN3WGB9</accession>
<dbReference type="Pfam" id="PF00144">
    <property type="entry name" value="Beta-lactamase"/>
    <property type="match status" value="1"/>
</dbReference>
<dbReference type="InterPro" id="IPR050491">
    <property type="entry name" value="AmpC-like"/>
</dbReference>
<evidence type="ECO:0000313" key="3">
    <source>
        <dbReference type="Proteomes" id="UP001501423"/>
    </source>
</evidence>
<evidence type="ECO:0000259" key="1">
    <source>
        <dbReference type="Pfam" id="PF00144"/>
    </source>
</evidence>
<dbReference type="InterPro" id="IPR012338">
    <property type="entry name" value="Beta-lactam/transpept-like"/>
</dbReference>
<dbReference type="InterPro" id="IPR001466">
    <property type="entry name" value="Beta-lactam-related"/>
</dbReference>
<protein>
    <recommendedName>
        <fullName evidence="1">Beta-lactamase-related domain-containing protein</fullName>
    </recommendedName>
</protein>
<evidence type="ECO:0000313" key="2">
    <source>
        <dbReference type="EMBL" id="GAA2912524.1"/>
    </source>
</evidence>
<comment type="caution">
    <text evidence="2">The sequence shown here is derived from an EMBL/GenBank/DDBJ whole genome shotgun (WGS) entry which is preliminary data.</text>
</comment>
<gene>
    <name evidence="2" type="ORF">GCM10010478_09100</name>
</gene>